<organism evidence="3 4">
    <name type="scientific">Micromonospora carbonacea</name>
    <dbReference type="NCBI Taxonomy" id="47853"/>
    <lineage>
        <taxon>Bacteria</taxon>
        <taxon>Bacillati</taxon>
        <taxon>Actinomycetota</taxon>
        <taxon>Actinomycetes</taxon>
        <taxon>Micromonosporales</taxon>
        <taxon>Micromonosporaceae</taxon>
        <taxon>Micromonospora</taxon>
    </lineage>
</organism>
<feature type="transmembrane region" description="Helical" evidence="2">
    <location>
        <begin position="14"/>
        <end position="33"/>
    </location>
</feature>
<evidence type="ECO:0000313" key="4">
    <source>
        <dbReference type="Proteomes" id="UP000183585"/>
    </source>
</evidence>
<evidence type="ECO:0000256" key="2">
    <source>
        <dbReference type="SAM" id="Phobius"/>
    </source>
</evidence>
<evidence type="ECO:0000313" key="3">
    <source>
        <dbReference type="EMBL" id="SCF01907.1"/>
    </source>
</evidence>
<gene>
    <name evidence="3" type="ORF">GA0070563_104145</name>
</gene>
<evidence type="ECO:0000256" key="1">
    <source>
        <dbReference type="SAM" id="MobiDB-lite"/>
    </source>
</evidence>
<sequence>MLTIAAAAEASRGWGGPVALGLAIAAFAIVAGVTETLRTRLENPSPTEGDAPGVSVKQQVAAVSDTDDTDADTGGWWGRVATIGGRRVRVYDDVDEDQGDEHDDEHDDDRDEDEPTNMSMVIARMDDQGIAYSRIVDHLMDRYRVSESTAKRRIREVRKIRELA</sequence>
<dbReference type="Proteomes" id="UP000183585">
    <property type="component" value="Unassembled WGS sequence"/>
</dbReference>
<protein>
    <submittedName>
        <fullName evidence="3">Uncharacterized protein</fullName>
    </submittedName>
</protein>
<feature type="region of interest" description="Disordered" evidence="1">
    <location>
        <begin position="90"/>
        <end position="115"/>
    </location>
</feature>
<feature type="compositionally biased region" description="Acidic residues" evidence="1">
    <location>
        <begin position="93"/>
        <end position="115"/>
    </location>
</feature>
<name>A0A1C4X087_9ACTN</name>
<accession>A0A1C4X087</accession>
<proteinExistence type="predicted"/>
<dbReference type="RefSeq" id="WP_074474204.1">
    <property type="nucleotide sequence ID" value="NZ_FMCT01000004.1"/>
</dbReference>
<keyword evidence="4" id="KW-1185">Reference proteome</keyword>
<dbReference type="AlphaFoldDB" id="A0A1C4X087"/>
<reference evidence="4" key="1">
    <citation type="submission" date="2016-06" db="EMBL/GenBank/DDBJ databases">
        <authorList>
            <person name="Varghese N."/>
            <person name="Submissions Spin"/>
        </authorList>
    </citation>
    <scope>NUCLEOTIDE SEQUENCE [LARGE SCALE GENOMIC DNA]</scope>
    <source>
        <strain evidence="4">DSM 43168</strain>
    </source>
</reference>
<dbReference type="EMBL" id="FMCT01000004">
    <property type="protein sequence ID" value="SCF01907.1"/>
    <property type="molecule type" value="Genomic_DNA"/>
</dbReference>
<keyword evidence="2" id="KW-0812">Transmembrane</keyword>
<keyword evidence="2" id="KW-1133">Transmembrane helix</keyword>
<keyword evidence="2" id="KW-0472">Membrane</keyword>